<reference evidence="1" key="1">
    <citation type="journal article" date="2020" name="Nature">
        <title>Giant virus diversity and host interactions through global metagenomics.</title>
        <authorList>
            <person name="Schulz F."/>
            <person name="Roux S."/>
            <person name="Paez-Espino D."/>
            <person name="Jungbluth S."/>
            <person name="Walsh D.A."/>
            <person name="Denef V.J."/>
            <person name="McMahon K.D."/>
            <person name="Konstantinidis K.T."/>
            <person name="Eloe-Fadrosh E.A."/>
            <person name="Kyrpides N.C."/>
            <person name="Woyke T."/>
        </authorList>
    </citation>
    <scope>NUCLEOTIDE SEQUENCE</scope>
    <source>
        <strain evidence="1">GVMAG-S-ERX555907-94</strain>
    </source>
</reference>
<dbReference type="EMBL" id="MN741027">
    <property type="protein sequence ID" value="QHU23372.1"/>
    <property type="molecule type" value="Genomic_DNA"/>
</dbReference>
<proteinExistence type="predicted"/>
<sequence length="43" mass="4952">MTIFSIGGENKEPGSLCENWDPMFETKYSESRDMNTPLLRPTK</sequence>
<accession>A0A6C0KZG5</accession>
<dbReference type="AlphaFoldDB" id="A0A6C0KZG5"/>
<organism evidence="1">
    <name type="scientific">viral metagenome</name>
    <dbReference type="NCBI Taxonomy" id="1070528"/>
    <lineage>
        <taxon>unclassified sequences</taxon>
        <taxon>metagenomes</taxon>
        <taxon>organismal metagenomes</taxon>
    </lineage>
</organism>
<evidence type="ECO:0000313" key="1">
    <source>
        <dbReference type="EMBL" id="QHU23372.1"/>
    </source>
</evidence>
<name>A0A6C0KZG5_9ZZZZ</name>
<protein>
    <submittedName>
        <fullName evidence="1">Uncharacterized protein</fullName>
    </submittedName>
</protein>